<dbReference type="InterPro" id="IPR026081">
    <property type="entry name" value="DISC1"/>
</dbReference>
<reference evidence="3 4" key="1">
    <citation type="submission" date="2024-06" db="EMBL/GenBank/DDBJ databases">
        <authorList>
            <person name="Pan Q."/>
            <person name="Wen M."/>
            <person name="Jouanno E."/>
            <person name="Zahm M."/>
            <person name="Klopp C."/>
            <person name="Cabau C."/>
            <person name="Louis A."/>
            <person name="Berthelot C."/>
            <person name="Parey E."/>
            <person name="Roest Crollius H."/>
            <person name="Montfort J."/>
            <person name="Robinson-Rechavi M."/>
            <person name="Bouchez O."/>
            <person name="Lampietro C."/>
            <person name="Lopez Roques C."/>
            <person name="Donnadieu C."/>
            <person name="Postlethwait J."/>
            <person name="Bobe J."/>
            <person name="Verreycken H."/>
            <person name="Guiguen Y."/>
        </authorList>
    </citation>
    <scope>NUCLEOTIDE SEQUENCE [LARGE SCALE GENOMIC DNA]</scope>
    <source>
        <strain evidence="3">Up_M1</strain>
        <tissue evidence="3">Testis</tissue>
    </source>
</reference>
<evidence type="ECO:0008006" key="5">
    <source>
        <dbReference type="Google" id="ProtNLM"/>
    </source>
</evidence>
<evidence type="ECO:0000313" key="3">
    <source>
        <dbReference type="EMBL" id="KAL0983655.1"/>
    </source>
</evidence>
<evidence type="ECO:0000256" key="1">
    <source>
        <dbReference type="SAM" id="Coils"/>
    </source>
</evidence>
<accession>A0ABD0WT26</accession>
<dbReference type="AlphaFoldDB" id="A0ABD0WT26"/>
<dbReference type="EMBL" id="JAGEUA010000004">
    <property type="protein sequence ID" value="KAL0983655.1"/>
    <property type="molecule type" value="Genomic_DNA"/>
</dbReference>
<feature type="compositionally biased region" description="Polar residues" evidence="2">
    <location>
        <begin position="62"/>
        <end position="90"/>
    </location>
</feature>
<comment type="caution">
    <text evidence="3">The sequence shown here is derived from an EMBL/GenBank/DDBJ whole genome shotgun (WGS) entry which is preliminary data.</text>
</comment>
<feature type="compositionally biased region" description="Low complexity" evidence="2">
    <location>
        <begin position="169"/>
        <end position="187"/>
    </location>
</feature>
<sequence length="627" mass="70598">MFAGMMRRQCRGSCNDTDRDCCAKELRGCPGGTEGGSAGSSYYTTLHQHQRPGYLRTDLPRRQSTQETDSPRRQSTQETDSPRRQSTQETDSPRRQSTKETDSPRRQSTQAGVECGAESYTSSIPLNQSDRGKEVLSSWLWQDWNWKRVGLGAESTVTSELAEAEPECDSSSVSVGEDSDAASASSLTSGSLDQLVKKYEEILQGCLRNNRAHTKIESMMFQVQRLQQQAILQDDYDSAERFDQQLEDLRRERGSLRLGLPSKQPSLALFLHRLREAVHSALNRREDHSPQNVTSGAVPGSDTHQDPWQNRDYLLQEKHQVEMEMTELQQRLEELQARRRSLELQIQQKEEEQDVEEVQGLALRSCSHAQLRDMGRALDDVVTSQNRTKICVSPPAAWLRLQEQEKTLSLAIKDATAKVVMSQRLGGSLQRKVSETETQLLMLYEAKLAAISGNDFISARELKAEMAAMYGERDRLELLVKRLHSLSSRNSLDLAHMKAQQKHLRHELATRQAQHEQSLKENTAKYIELLEDKIHSSGCPLERIWEADLEACHLLLRGIQVRTPSCSGLDPEDPPTPTAPLVEPNAKPSTKPELDLQECAMLTALGGRWCPEANLQNSEFTKPGLSS</sequence>
<feature type="compositionally biased region" description="Basic and acidic residues" evidence="2">
    <location>
        <begin position="91"/>
        <end position="105"/>
    </location>
</feature>
<keyword evidence="1" id="KW-0175">Coiled coil</keyword>
<name>A0ABD0WT26_UMBPY</name>
<feature type="region of interest" description="Disordered" evidence="2">
    <location>
        <begin position="283"/>
        <end position="308"/>
    </location>
</feature>
<gene>
    <name evidence="3" type="ORF">UPYG_G00130850</name>
</gene>
<evidence type="ECO:0000256" key="2">
    <source>
        <dbReference type="SAM" id="MobiDB-lite"/>
    </source>
</evidence>
<protein>
    <recommendedName>
        <fullName evidence="5">DISC1 scaffold protein</fullName>
    </recommendedName>
</protein>
<dbReference type="Proteomes" id="UP001557470">
    <property type="component" value="Unassembled WGS sequence"/>
</dbReference>
<dbReference type="PANTHER" id="PTHR14332:SF3">
    <property type="entry name" value="DISRUPTED IN SCHIZOPHRENIA 1 PROTEIN"/>
    <property type="match status" value="1"/>
</dbReference>
<evidence type="ECO:0000313" key="4">
    <source>
        <dbReference type="Proteomes" id="UP001557470"/>
    </source>
</evidence>
<proteinExistence type="predicted"/>
<feature type="region of interest" description="Disordered" evidence="2">
    <location>
        <begin position="566"/>
        <end position="592"/>
    </location>
</feature>
<feature type="region of interest" description="Disordered" evidence="2">
    <location>
        <begin position="48"/>
        <end position="117"/>
    </location>
</feature>
<feature type="region of interest" description="Disordered" evidence="2">
    <location>
        <begin position="158"/>
        <end position="187"/>
    </location>
</feature>
<keyword evidence="4" id="KW-1185">Reference proteome</keyword>
<organism evidence="3 4">
    <name type="scientific">Umbra pygmaea</name>
    <name type="common">Eastern mudminnow</name>
    <dbReference type="NCBI Taxonomy" id="75934"/>
    <lineage>
        <taxon>Eukaryota</taxon>
        <taxon>Metazoa</taxon>
        <taxon>Chordata</taxon>
        <taxon>Craniata</taxon>
        <taxon>Vertebrata</taxon>
        <taxon>Euteleostomi</taxon>
        <taxon>Actinopterygii</taxon>
        <taxon>Neopterygii</taxon>
        <taxon>Teleostei</taxon>
        <taxon>Protacanthopterygii</taxon>
        <taxon>Esociformes</taxon>
        <taxon>Umbridae</taxon>
        <taxon>Umbra</taxon>
    </lineage>
</organism>
<dbReference type="PANTHER" id="PTHR14332">
    <property type="entry name" value="DISRUPTED IN SCHIZOPHRENIA 1 PROTEIN"/>
    <property type="match status" value="1"/>
</dbReference>
<feature type="coiled-coil region" evidence="1">
    <location>
        <begin position="311"/>
        <end position="359"/>
    </location>
</feature>